<organism evidence="2 3">
    <name type="scientific">Streptomyces solincola</name>
    <dbReference type="NCBI Taxonomy" id="2100817"/>
    <lineage>
        <taxon>Bacteria</taxon>
        <taxon>Bacillati</taxon>
        <taxon>Actinomycetota</taxon>
        <taxon>Actinomycetes</taxon>
        <taxon>Kitasatosporales</taxon>
        <taxon>Streptomycetaceae</taxon>
        <taxon>Streptomyces</taxon>
    </lineage>
</organism>
<feature type="region of interest" description="Disordered" evidence="1">
    <location>
        <begin position="1"/>
        <end position="101"/>
    </location>
</feature>
<name>A0A2S9Q1W3_9ACTN</name>
<reference evidence="2 3" key="1">
    <citation type="submission" date="2018-03" db="EMBL/GenBank/DDBJ databases">
        <title>Novel Streptomyces sp. from soil.</title>
        <authorList>
            <person name="Tan G.Y.A."/>
            <person name="Lee Z.Y."/>
        </authorList>
    </citation>
    <scope>NUCLEOTIDE SEQUENCE [LARGE SCALE GENOMIC DNA]</scope>
    <source>
        <strain evidence="2 3">ST5x</strain>
    </source>
</reference>
<proteinExistence type="predicted"/>
<gene>
    <name evidence="2" type="ORF">C6N75_03030</name>
</gene>
<protein>
    <submittedName>
        <fullName evidence="2">Uncharacterized protein</fullName>
    </submittedName>
</protein>
<sequence>MPRRSRPGRTTTASHHRAASRLPSRHAPSPGRTTARSHRFEVFKIQPSTNTGPPLPHYAEQPSPPLPPGREGDCQAPKRRSACPPPGGSALVLPVRHQRYP</sequence>
<evidence type="ECO:0000313" key="3">
    <source>
        <dbReference type="Proteomes" id="UP000239322"/>
    </source>
</evidence>
<dbReference type="Proteomes" id="UP000239322">
    <property type="component" value="Unassembled WGS sequence"/>
</dbReference>
<comment type="caution">
    <text evidence="2">The sequence shown here is derived from an EMBL/GenBank/DDBJ whole genome shotgun (WGS) entry which is preliminary data.</text>
</comment>
<dbReference type="AlphaFoldDB" id="A0A2S9Q1W3"/>
<accession>A0A2S9Q1W3</accession>
<evidence type="ECO:0000256" key="1">
    <source>
        <dbReference type="SAM" id="MobiDB-lite"/>
    </source>
</evidence>
<keyword evidence="3" id="KW-1185">Reference proteome</keyword>
<dbReference type="EMBL" id="PVLV01000040">
    <property type="protein sequence ID" value="PRH80659.1"/>
    <property type="molecule type" value="Genomic_DNA"/>
</dbReference>
<evidence type="ECO:0000313" key="2">
    <source>
        <dbReference type="EMBL" id="PRH80659.1"/>
    </source>
</evidence>